<comment type="caution">
    <text evidence="6">The sequence shown here is derived from an EMBL/GenBank/DDBJ whole genome shotgun (WGS) entry which is preliminary data.</text>
</comment>
<dbReference type="Gene3D" id="3.30.1490.20">
    <property type="entry name" value="ATP-grasp fold, A domain"/>
    <property type="match status" value="1"/>
</dbReference>
<accession>A0A850R878</accession>
<feature type="domain" description="ATP-grasp" evidence="5">
    <location>
        <begin position="111"/>
        <end position="308"/>
    </location>
</feature>
<evidence type="ECO:0000256" key="2">
    <source>
        <dbReference type="ARBA" id="ARBA00022741"/>
    </source>
</evidence>
<dbReference type="Pfam" id="PF13535">
    <property type="entry name" value="ATP-grasp_4"/>
    <property type="match status" value="1"/>
</dbReference>
<dbReference type="InterPro" id="IPR052032">
    <property type="entry name" value="ATP-dep_AA_Ligase"/>
</dbReference>
<dbReference type="SUPFAM" id="SSF56059">
    <property type="entry name" value="Glutathione synthetase ATP-binding domain-like"/>
    <property type="match status" value="1"/>
</dbReference>
<dbReference type="PROSITE" id="PS50975">
    <property type="entry name" value="ATP_GRASP"/>
    <property type="match status" value="1"/>
</dbReference>
<reference evidence="6 7" key="1">
    <citation type="submission" date="2020-06" db="EMBL/GenBank/DDBJ databases">
        <authorList>
            <person name="Kang J."/>
        </authorList>
    </citation>
    <scope>NUCLEOTIDE SEQUENCE [LARGE SCALE GENOMIC DNA]</scope>
    <source>
        <strain evidence="6 7">DCY120</strain>
    </source>
</reference>
<evidence type="ECO:0000256" key="1">
    <source>
        <dbReference type="ARBA" id="ARBA00022598"/>
    </source>
</evidence>
<dbReference type="GO" id="GO:0005524">
    <property type="term" value="F:ATP binding"/>
    <property type="evidence" value="ECO:0007669"/>
    <property type="project" value="UniProtKB-UniRule"/>
</dbReference>
<gene>
    <name evidence="6" type="ORF">HU830_06195</name>
</gene>
<dbReference type="Gene3D" id="3.30.470.20">
    <property type="entry name" value="ATP-grasp fold, B domain"/>
    <property type="match status" value="1"/>
</dbReference>
<dbReference type="InterPro" id="IPR011761">
    <property type="entry name" value="ATP-grasp"/>
</dbReference>
<protein>
    <submittedName>
        <fullName evidence="6">ATP-grasp domain-containing protein</fullName>
    </submittedName>
</protein>
<evidence type="ECO:0000256" key="3">
    <source>
        <dbReference type="ARBA" id="ARBA00022840"/>
    </source>
</evidence>
<dbReference type="PANTHER" id="PTHR43585">
    <property type="entry name" value="FUMIPYRROLE BIOSYNTHESIS PROTEIN C"/>
    <property type="match status" value="1"/>
</dbReference>
<keyword evidence="3 4" id="KW-0067">ATP-binding</keyword>
<dbReference type="AlphaFoldDB" id="A0A850R878"/>
<dbReference type="Gene3D" id="3.40.50.20">
    <property type="match status" value="1"/>
</dbReference>
<dbReference type="GO" id="GO:0016874">
    <property type="term" value="F:ligase activity"/>
    <property type="evidence" value="ECO:0007669"/>
    <property type="project" value="UniProtKB-KW"/>
</dbReference>
<dbReference type="RefSeq" id="WP_176942908.1">
    <property type="nucleotide sequence ID" value="NZ_JABZEC010000005.1"/>
</dbReference>
<organism evidence="6 7">
    <name type="scientific">Bombilactobacillus apium</name>
    <dbReference type="NCBI Taxonomy" id="2675299"/>
    <lineage>
        <taxon>Bacteria</taxon>
        <taxon>Bacillati</taxon>
        <taxon>Bacillota</taxon>
        <taxon>Bacilli</taxon>
        <taxon>Lactobacillales</taxon>
        <taxon>Lactobacillaceae</taxon>
        <taxon>Bombilactobacillus</taxon>
    </lineage>
</organism>
<keyword evidence="2 4" id="KW-0547">Nucleotide-binding</keyword>
<dbReference type="InterPro" id="IPR013815">
    <property type="entry name" value="ATP_grasp_subdomain_1"/>
</dbReference>
<dbReference type="PANTHER" id="PTHR43585:SF2">
    <property type="entry name" value="ATP-GRASP ENZYME FSQD"/>
    <property type="match status" value="1"/>
</dbReference>
<dbReference type="GO" id="GO:0046872">
    <property type="term" value="F:metal ion binding"/>
    <property type="evidence" value="ECO:0007669"/>
    <property type="project" value="InterPro"/>
</dbReference>
<keyword evidence="7" id="KW-1185">Reference proteome</keyword>
<proteinExistence type="predicted"/>
<evidence type="ECO:0000313" key="6">
    <source>
        <dbReference type="EMBL" id="NVY96745.1"/>
    </source>
</evidence>
<name>A0A850R878_9LACO</name>
<dbReference type="EMBL" id="JABZEC010000005">
    <property type="protein sequence ID" value="NVY96745.1"/>
    <property type="molecule type" value="Genomic_DNA"/>
</dbReference>
<dbReference type="Proteomes" id="UP000563523">
    <property type="component" value="Unassembled WGS sequence"/>
</dbReference>
<sequence length="402" mass="45072">MRIGIINRVPLARAQFNQWTPKGADVTLITPYPLAANERDSLKKVIVFKDYDNDLKLAQLIFRLHAQQPFDRLITLSEFDILRVAKLRDFLQIPGQDYFSGTLFRDKLTMKQLAIKQGIKVPPFTGVTTIEEIRRFADEYGFPLILKPVDQAGSKDIFVLKTSADINTVSVAKALASYGEMDLEDFIQGELYHVDGIVNQGYLQFISVSKYLNDLGDSTTLSKSASTRADFTISEASSSFQTLKAATKQLLTPPYLDCGTVHLEFIINPQGQAFFIEMGSRTGGLMITNSIERKYGLVMNEAAYKLQAGFDYQLVPQAPTLEAGFLTVLPQTGRLLKFDIAALKPLVQNLEVNFKIGKVYEGMIESTDYLAIMQFAARSDSEIQTKIAQINHVILQNIIWEK</sequence>
<keyword evidence="1" id="KW-0436">Ligase</keyword>
<evidence type="ECO:0000313" key="7">
    <source>
        <dbReference type="Proteomes" id="UP000563523"/>
    </source>
</evidence>
<evidence type="ECO:0000259" key="5">
    <source>
        <dbReference type="PROSITE" id="PS50975"/>
    </source>
</evidence>
<evidence type="ECO:0000256" key="4">
    <source>
        <dbReference type="PROSITE-ProRule" id="PRU00409"/>
    </source>
</evidence>